<evidence type="ECO:0000313" key="1">
    <source>
        <dbReference type="EMBL" id="EYT48290.1"/>
    </source>
</evidence>
<dbReference type="EMBL" id="AORC01000016">
    <property type="protein sequence ID" value="EYT48290.1"/>
    <property type="molecule type" value="Genomic_DNA"/>
</dbReference>
<sequence>MRDHWWWRPGWREGRRMHTFHLTMEQAPAVREFASRAREVLGGFASLDVVPDRGLHLTMTGIGFEDEVTQQQLADVGKRVFDHWERLAAQGPAPTIRFTSVLVAHESVMLIAEPAPWLEELARIQRAAVDEVIGEQDWGRFWPHLSLSYVNADDDPGPIAHALVPLADASPAAIEAAPTLTLMRLGRDAHEYRWDVLRQEGACPR</sequence>
<dbReference type="Proteomes" id="UP000019754">
    <property type="component" value="Unassembled WGS sequence"/>
</dbReference>
<dbReference type="Gene3D" id="3.90.1140.10">
    <property type="entry name" value="Cyclic phosphodiesterase"/>
    <property type="match status" value="1"/>
</dbReference>
<dbReference type="InterPro" id="IPR009097">
    <property type="entry name" value="Cyclic_Pdiesterase"/>
</dbReference>
<evidence type="ECO:0000313" key="2">
    <source>
        <dbReference type="Proteomes" id="UP000019754"/>
    </source>
</evidence>
<evidence type="ECO:0008006" key="3">
    <source>
        <dbReference type="Google" id="ProtNLM"/>
    </source>
</evidence>
<gene>
    <name evidence="1" type="ORF">D641_0112565</name>
</gene>
<name>A0A022KUV5_9MICO</name>
<dbReference type="SUPFAM" id="SSF55144">
    <property type="entry name" value="LigT-like"/>
    <property type="match status" value="1"/>
</dbReference>
<dbReference type="AlphaFoldDB" id="A0A022KUV5"/>
<dbReference type="HOGENOM" id="CLU_103761_0_0_11"/>
<dbReference type="STRING" id="1249481.D641_0112565"/>
<dbReference type="Pfam" id="PF13563">
    <property type="entry name" value="2_5_RNA_ligase2"/>
    <property type="match status" value="1"/>
</dbReference>
<protein>
    <recommendedName>
        <fullName evidence="3">2'-5' RNA ligase</fullName>
    </recommendedName>
</protein>
<reference evidence="1 2" key="1">
    <citation type="journal article" date="2013" name="Genome Announc.">
        <title>Draft genome sequence of an Actinobacterium, Brachybacterium muris strain UCD-AY4.</title>
        <authorList>
            <person name="Lo J.R."/>
            <person name="Lang J.M."/>
            <person name="Darling A.E."/>
            <person name="Eisen J.A."/>
            <person name="Coil D.A."/>
        </authorList>
    </citation>
    <scope>NUCLEOTIDE SEQUENCE [LARGE SCALE GENOMIC DNA]</scope>
    <source>
        <strain evidence="1 2">UCD-AY4</strain>
    </source>
</reference>
<comment type="caution">
    <text evidence="1">The sequence shown here is derived from an EMBL/GenBank/DDBJ whole genome shotgun (WGS) entry which is preliminary data.</text>
</comment>
<organism evidence="1 2">
    <name type="scientific">Brachybacterium muris UCD-AY4</name>
    <dbReference type="NCBI Taxonomy" id="1249481"/>
    <lineage>
        <taxon>Bacteria</taxon>
        <taxon>Bacillati</taxon>
        <taxon>Actinomycetota</taxon>
        <taxon>Actinomycetes</taxon>
        <taxon>Micrococcales</taxon>
        <taxon>Dermabacteraceae</taxon>
        <taxon>Brachybacterium</taxon>
    </lineage>
</organism>
<accession>A0A022KUV5</accession>
<proteinExistence type="predicted"/>
<keyword evidence="2" id="KW-1185">Reference proteome</keyword>